<evidence type="ECO:0000256" key="1">
    <source>
        <dbReference type="ARBA" id="ARBA00022741"/>
    </source>
</evidence>
<evidence type="ECO:0000313" key="4">
    <source>
        <dbReference type="EMBL" id="SFB85892.1"/>
    </source>
</evidence>
<dbReference type="InterPro" id="IPR014729">
    <property type="entry name" value="Rossmann-like_a/b/a_fold"/>
</dbReference>
<keyword evidence="5" id="KW-1185">Reference proteome</keyword>
<evidence type="ECO:0000259" key="3">
    <source>
        <dbReference type="Pfam" id="PF02568"/>
    </source>
</evidence>
<dbReference type="Proteomes" id="UP000240042">
    <property type="component" value="Unassembled WGS sequence"/>
</dbReference>
<dbReference type="STRING" id="34097.SAMN02745150_01093"/>
<proteinExistence type="predicted"/>
<dbReference type="Pfam" id="PF02568">
    <property type="entry name" value="ThiI"/>
    <property type="match status" value="1"/>
</dbReference>
<feature type="domain" description="Thil AANH" evidence="3">
    <location>
        <begin position="4"/>
        <end position="148"/>
    </location>
</feature>
<reference evidence="5" key="1">
    <citation type="submission" date="2016-10" db="EMBL/GenBank/DDBJ databases">
        <authorList>
            <person name="Varghese N."/>
            <person name="Submissions S."/>
        </authorList>
    </citation>
    <scope>NUCLEOTIDE SEQUENCE [LARGE SCALE GENOMIC DNA]</scope>
    <source>
        <strain evidence="5">ATCC 43811</strain>
    </source>
</reference>
<dbReference type="OrthoDB" id="9781887at2"/>
<dbReference type="GO" id="GO:0005524">
    <property type="term" value="F:ATP binding"/>
    <property type="evidence" value="ECO:0007669"/>
    <property type="project" value="UniProtKB-KW"/>
</dbReference>
<dbReference type="SUPFAM" id="SSF52402">
    <property type="entry name" value="Adenine nucleotide alpha hydrolases-like"/>
    <property type="match status" value="1"/>
</dbReference>
<dbReference type="GO" id="GO:0004810">
    <property type="term" value="F:CCA tRNA nucleotidyltransferase activity"/>
    <property type="evidence" value="ECO:0007669"/>
    <property type="project" value="InterPro"/>
</dbReference>
<keyword evidence="1" id="KW-0547">Nucleotide-binding</keyword>
<dbReference type="InterPro" id="IPR020536">
    <property type="entry name" value="ThiI_AANH"/>
</dbReference>
<sequence>MASAVVLTSSGLDSLLTIKLMQQTKINIKVVHFDIGLTYDKPILAGQRISKYHGLEYLVKNSIEITKFDIAKEFYSEVFAKKGYSNVNACLEYQIFLLKKAREYMKDIKADFIVTGDVLNQRPNIQSRQSLLFSDIEAEVEGLVFRPLSATLLPETIAQTKFKLPAVYDFEGFDERREKLAQQLGIYEYPKEYRGENNEIDMGRKAFEIFEKGFKLNTAHLNRLGAHLNFEEKARLIIGRTPFESKYLQLFYKKMLPVNGTAFAVKEPRYYFGFLYGENISPIHAQKAPGIFTGMIEPLDQPKIVCFYDKDYSFFGSKKIEPIPFAEYSEYIHKELSNEFSCPLFTQFPHHD</sequence>
<name>A0A1I1EH02_BREAD</name>
<dbReference type="Gene3D" id="3.40.50.620">
    <property type="entry name" value="HUPs"/>
    <property type="match status" value="1"/>
</dbReference>
<evidence type="ECO:0000313" key="5">
    <source>
        <dbReference type="Proteomes" id="UP000240042"/>
    </source>
</evidence>
<keyword evidence="2" id="KW-0067">ATP-binding</keyword>
<dbReference type="AlphaFoldDB" id="A0A1I1EH02"/>
<protein>
    <submittedName>
        <fullName evidence="4">Thiamine biosynthesis protein (ThiI)</fullName>
    </submittedName>
</protein>
<gene>
    <name evidence="4" type="ORF">SAMN02745150_01093</name>
</gene>
<dbReference type="EMBL" id="FOKY01000012">
    <property type="protein sequence ID" value="SFB85892.1"/>
    <property type="molecule type" value="Genomic_DNA"/>
</dbReference>
<organism evidence="4 5">
    <name type="scientific">Brevinema andersonii</name>
    <dbReference type="NCBI Taxonomy" id="34097"/>
    <lineage>
        <taxon>Bacteria</taxon>
        <taxon>Pseudomonadati</taxon>
        <taxon>Spirochaetota</taxon>
        <taxon>Spirochaetia</taxon>
        <taxon>Brevinematales</taxon>
        <taxon>Brevinemataceae</taxon>
        <taxon>Brevinema</taxon>
    </lineage>
</organism>
<accession>A0A1I1EH02</accession>
<dbReference type="RefSeq" id="WP_092319430.1">
    <property type="nucleotide sequence ID" value="NZ_FOKY01000012.1"/>
</dbReference>
<evidence type="ECO:0000256" key="2">
    <source>
        <dbReference type="ARBA" id="ARBA00022840"/>
    </source>
</evidence>